<feature type="region of interest" description="Disordered" evidence="1">
    <location>
        <begin position="343"/>
        <end position="364"/>
    </location>
</feature>
<keyword evidence="3" id="KW-1185">Reference proteome</keyword>
<accession>A0A4P9A2L8</accession>
<dbReference type="EMBL" id="CP040004">
    <property type="protein sequence ID" value="QCT42030.1"/>
    <property type="molecule type" value="Genomic_DNA"/>
</dbReference>
<feature type="compositionally biased region" description="Basic and acidic residues" evidence="1">
    <location>
        <begin position="353"/>
        <end position="364"/>
    </location>
</feature>
<feature type="compositionally biased region" description="Basic and acidic residues" evidence="1">
    <location>
        <begin position="195"/>
        <end position="244"/>
    </location>
</feature>
<feature type="region of interest" description="Disordered" evidence="1">
    <location>
        <begin position="182"/>
        <end position="244"/>
    </location>
</feature>
<name>A0A4P9A2L8_9BACT</name>
<evidence type="ECO:0000256" key="1">
    <source>
        <dbReference type="SAM" id="MobiDB-lite"/>
    </source>
</evidence>
<protein>
    <submittedName>
        <fullName evidence="2">Uncharacterized protein</fullName>
    </submittedName>
</protein>
<dbReference type="Gene3D" id="1.20.120.20">
    <property type="entry name" value="Apolipoprotein"/>
    <property type="match status" value="1"/>
</dbReference>
<evidence type="ECO:0000313" key="3">
    <source>
        <dbReference type="Proteomes" id="UP000310639"/>
    </source>
</evidence>
<dbReference type="AlphaFoldDB" id="A0A4P9A2L8"/>
<organism evidence="2 3">
    <name type="scientific">Candidatus Nanosynbacter featherlites</name>
    <dbReference type="NCBI Taxonomy" id="2572088"/>
    <lineage>
        <taxon>Bacteria</taxon>
        <taxon>Candidatus Saccharimonadota</taxon>
        <taxon>Candidatus Saccharimonadia</taxon>
        <taxon>Candidatus Nanosynbacterales</taxon>
        <taxon>Candidatus Nanosynbacteraceae</taxon>
        <taxon>Candidatus Nanosynbacter</taxon>
    </lineage>
</organism>
<dbReference type="RefSeq" id="WP_138078583.1">
    <property type="nucleotide sequence ID" value="NZ_CP040004.1"/>
</dbReference>
<dbReference type="KEGG" id="nft:FBF37_00895"/>
<reference evidence="2 3" key="1">
    <citation type="submission" date="2019-04" db="EMBL/GenBank/DDBJ databases">
        <title>Saccharibacteria TM7 genomes.</title>
        <authorList>
            <person name="Bor B."/>
            <person name="He X."/>
            <person name="Chen T."/>
            <person name="Dewhirst F.E."/>
        </authorList>
    </citation>
    <scope>NUCLEOTIDE SEQUENCE [LARGE SCALE GENOMIC DNA]</scope>
    <source>
        <strain evidence="2 3">BB001</strain>
    </source>
</reference>
<dbReference type="Proteomes" id="UP000310639">
    <property type="component" value="Chromosome"/>
</dbReference>
<dbReference type="OrthoDB" id="9785594at2"/>
<gene>
    <name evidence="2" type="ORF">FBF37_00895</name>
</gene>
<evidence type="ECO:0000313" key="2">
    <source>
        <dbReference type="EMBL" id="QCT42030.1"/>
    </source>
</evidence>
<sequence>MNKNMNAAPAFPDIKDTTPDGWANLASGLVVPESAVKGDTENGMMTRDERIADGQEKINALKTKAKEGLSKMMKGLKDRIYIGVSRGAELPGQITSGAEMVRETIAQKSTEAREVVGQKSSDAKEAILQKGVEAKEVFNRKGIETKEAISNAWGAARGKAAELFEKGSDVILQNVKVARERKAARIERRQKRREARQEMRDQRVAELDDRQADRESRREARQQRREDQSKENMTDKLSDGDDKMFIKREQQADSGATLESMMTNRELDTAEKEEVRLRQEAELATQAAEAARLKADANPENERLQIDAEEQEGLSIAANARLKRAAGEVAQLKTAISQLDKRSETAQHNIDSAQERIEERRGRAEARRAARMADRREALGDAWVSAKDRIARLVNTDPDKIKQFGIKVAKASGRLAKTAAGRLVPAN</sequence>
<proteinExistence type="predicted"/>